<dbReference type="SUPFAM" id="SSF82784">
    <property type="entry name" value="OsmC-like"/>
    <property type="match status" value="1"/>
</dbReference>
<organism evidence="1 2">
    <name type="scientific">Nocardia rhamnosiphila</name>
    <dbReference type="NCBI Taxonomy" id="426716"/>
    <lineage>
        <taxon>Bacteria</taxon>
        <taxon>Bacillati</taxon>
        <taxon>Actinomycetota</taxon>
        <taxon>Actinomycetes</taxon>
        <taxon>Mycobacteriales</taxon>
        <taxon>Nocardiaceae</taxon>
        <taxon>Nocardia</taxon>
    </lineage>
</organism>
<dbReference type="PANTHER" id="PTHR42830">
    <property type="entry name" value="OSMOTICALLY INDUCIBLE FAMILY PROTEIN"/>
    <property type="match status" value="1"/>
</dbReference>
<dbReference type="InterPro" id="IPR036102">
    <property type="entry name" value="OsmC/Ohrsf"/>
</dbReference>
<dbReference type="InterPro" id="IPR052707">
    <property type="entry name" value="OsmC_Ohr_Peroxiredoxin"/>
</dbReference>
<dbReference type="EMBL" id="JBEYBF010000003">
    <property type="protein sequence ID" value="MEU1951572.1"/>
    <property type="molecule type" value="Genomic_DNA"/>
</dbReference>
<dbReference type="InterPro" id="IPR015946">
    <property type="entry name" value="KH_dom-like_a/b"/>
</dbReference>
<dbReference type="InterPro" id="IPR003718">
    <property type="entry name" value="OsmC/Ohr_fam"/>
</dbReference>
<sequence>MAGKTHRYECRTEWTGAGERGTVDYRSYDRAHVSRAAGRPDLPGSADPAFRGDASRWNPELLLLASLSQCHLLWYLHLCATGGVTVLDYRDDAVGTMAEDSDGGGRFTGVELRPVVTVAAAEMAGRARELHRAAHAKCFIAASVNFPVTHSPRIEVAAG</sequence>
<keyword evidence="2" id="KW-1185">Reference proteome</keyword>
<accession>A0ABV2WL05</accession>
<proteinExistence type="predicted"/>
<dbReference type="Gene3D" id="3.30.300.20">
    <property type="match status" value="1"/>
</dbReference>
<name>A0ABV2WL05_9NOCA</name>
<evidence type="ECO:0000313" key="2">
    <source>
        <dbReference type="Proteomes" id="UP001550628"/>
    </source>
</evidence>
<dbReference type="PANTHER" id="PTHR42830:SF2">
    <property type="entry name" value="OSMC_OHR FAMILY PROTEIN"/>
    <property type="match status" value="1"/>
</dbReference>
<reference evidence="1 2" key="1">
    <citation type="submission" date="2024-06" db="EMBL/GenBank/DDBJ databases">
        <title>The Natural Products Discovery Center: Release of the First 8490 Sequenced Strains for Exploring Actinobacteria Biosynthetic Diversity.</title>
        <authorList>
            <person name="Kalkreuter E."/>
            <person name="Kautsar S.A."/>
            <person name="Yang D."/>
            <person name="Bader C.D."/>
            <person name="Teijaro C.N."/>
            <person name="Fluegel L."/>
            <person name="Davis C.M."/>
            <person name="Simpson J.R."/>
            <person name="Lauterbach L."/>
            <person name="Steele A.D."/>
            <person name="Gui C."/>
            <person name="Meng S."/>
            <person name="Li G."/>
            <person name="Viehrig K."/>
            <person name="Ye F."/>
            <person name="Su P."/>
            <person name="Kiefer A.F."/>
            <person name="Nichols A."/>
            <person name="Cepeda A.J."/>
            <person name="Yan W."/>
            <person name="Fan B."/>
            <person name="Jiang Y."/>
            <person name="Adhikari A."/>
            <person name="Zheng C.-J."/>
            <person name="Schuster L."/>
            <person name="Cowan T.M."/>
            <person name="Smanski M.J."/>
            <person name="Chevrette M.G."/>
            <person name="De Carvalho L.P.S."/>
            <person name="Shen B."/>
        </authorList>
    </citation>
    <scope>NUCLEOTIDE SEQUENCE [LARGE SCALE GENOMIC DNA]</scope>
    <source>
        <strain evidence="1 2">NPDC019708</strain>
    </source>
</reference>
<evidence type="ECO:0000313" key="1">
    <source>
        <dbReference type="EMBL" id="MEU1951572.1"/>
    </source>
</evidence>
<protein>
    <submittedName>
        <fullName evidence="1">OsmC family protein</fullName>
    </submittedName>
</protein>
<dbReference type="GeneID" id="96242284"/>
<gene>
    <name evidence="1" type="ORF">ABZ510_06890</name>
</gene>
<dbReference type="Pfam" id="PF02566">
    <property type="entry name" value="OsmC"/>
    <property type="match status" value="1"/>
</dbReference>
<comment type="caution">
    <text evidence="1">The sequence shown here is derived from an EMBL/GenBank/DDBJ whole genome shotgun (WGS) entry which is preliminary data.</text>
</comment>
<dbReference type="Proteomes" id="UP001550628">
    <property type="component" value="Unassembled WGS sequence"/>
</dbReference>
<dbReference type="RefSeq" id="WP_030519926.1">
    <property type="nucleotide sequence ID" value="NZ_JBEYBD010000001.1"/>
</dbReference>